<protein>
    <recommendedName>
        <fullName evidence="4">ABC-2 type transport system permease protein</fullName>
    </recommendedName>
</protein>
<feature type="transmembrane region" description="Helical" evidence="1">
    <location>
        <begin position="380"/>
        <end position="408"/>
    </location>
</feature>
<feature type="transmembrane region" description="Helical" evidence="1">
    <location>
        <begin position="465"/>
        <end position="488"/>
    </location>
</feature>
<evidence type="ECO:0000256" key="1">
    <source>
        <dbReference type="SAM" id="Phobius"/>
    </source>
</evidence>
<keyword evidence="3" id="KW-1185">Reference proteome</keyword>
<feature type="transmembrane region" description="Helical" evidence="1">
    <location>
        <begin position="355"/>
        <end position="374"/>
    </location>
</feature>
<dbReference type="EMBL" id="CP119108">
    <property type="protein sequence ID" value="WEG07477.1"/>
    <property type="molecule type" value="Genomic_DNA"/>
</dbReference>
<evidence type="ECO:0008006" key="4">
    <source>
        <dbReference type="Google" id="ProtNLM"/>
    </source>
</evidence>
<feature type="transmembrane region" description="Helical" evidence="1">
    <location>
        <begin position="282"/>
        <end position="301"/>
    </location>
</feature>
<accession>A0ABY8BWI4</accession>
<feature type="transmembrane region" description="Helical" evidence="1">
    <location>
        <begin position="121"/>
        <end position="146"/>
    </location>
</feature>
<organism evidence="2 3">
    <name type="scientific">Microbacterium horticulturae</name>
    <dbReference type="NCBI Taxonomy" id="3028316"/>
    <lineage>
        <taxon>Bacteria</taxon>
        <taxon>Bacillati</taxon>
        <taxon>Actinomycetota</taxon>
        <taxon>Actinomycetes</taxon>
        <taxon>Micrococcales</taxon>
        <taxon>Microbacteriaceae</taxon>
        <taxon>Microbacterium</taxon>
    </lineage>
</organism>
<feature type="transmembrane region" description="Helical" evidence="1">
    <location>
        <begin position="246"/>
        <end position="270"/>
    </location>
</feature>
<gene>
    <name evidence="2" type="ORF">PU630_09390</name>
</gene>
<feature type="transmembrane region" description="Helical" evidence="1">
    <location>
        <begin position="158"/>
        <end position="180"/>
    </location>
</feature>
<evidence type="ECO:0000313" key="3">
    <source>
        <dbReference type="Proteomes" id="UP001214553"/>
    </source>
</evidence>
<feature type="transmembrane region" description="Helical" evidence="1">
    <location>
        <begin position="12"/>
        <end position="33"/>
    </location>
</feature>
<evidence type="ECO:0000313" key="2">
    <source>
        <dbReference type="EMBL" id="WEG07477.1"/>
    </source>
</evidence>
<reference evidence="2 3" key="1">
    <citation type="submission" date="2023-03" db="EMBL/GenBank/DDBJ databases">
        <title>Genome sequence of Microbacterium sp. KACC 23027.</title>
        <authorList>
            <person name="Kim S."/>
            <person name="Heo J."/>
            <person name="Kwon S.-W."/>
        </authorList>
    </citation>
    <scope>NUCLEOTIDE SEQUENCE [LARGE SCALE GENOMIC DNA]</scope>
    <source>
        <strain evidence="2 3">KACC 23027</strain>
    </source>
</reference>
<feature type="transmembrane region" description="Helical" evidence="1">
    <location>
        <begin position="429"/>
        <end position="453"/>
    </location>
</feature>
<keyword evidence="1" id="KW-0472">Membrane</keyword>
<name>A0ABY8BWI4_9MICO</name>
<feature type="transmembrane region" description="Helical" evidence="1">
    <location>
        <begin position="39"/>
        <end position="65"/>
    </location>
</feature>
<feature type="transmembrane region" description="Helical" evidence="1">
    <location>
        <begin position="86"/>
        <end position="115"/>
    </location>
</feature>
<proteinExistence type="predicted"/>
<keyword evidence="1" id="KW-1133">Transmembrane helix</keyword>
<dbReference type="PROSITE" id="PS51257">
    <property type="entry name" value="PROKAR_LIPOPROTEIN"/>
    <property type="match status" value="1"/>
</dbReference>
<feature type="transmembrane region" description="Helical" evidence="1">
    <location>
        <begin position="307"/>
        <end position="325"/>
    </location>
</feature>
<dbReference type="RefSeq" id="WP_275276816.1">
    <property type="nucleotide sequence ID" value="NZ_CP119108.1"/>
</dbReference>
<dbReference type="Proteomes" id="UP001214553">
    <property type="component" value="Chromosome"/>
</dbReference>
<sequence>MAPLRRGAGAAVGRTLALLVLAVAVVIGCWGLLQLQTAGAATAGVVTVLSGSAITLGFVVAPLLTGTTDPLDPRAFRGFGLRSGRLAATLAASGMLTVPVLAETALAVCLAVLWIRRGVAWPAAVGAAVLGTVTCLLAARVFRALATMFLAPRRSRELTGVLVVGVLVLVVPVAVFLVSLRWNGHVPHALVEAVHILARTPFGAAWALPWRTGALSLVVALVTVALLAAAWWGLVHRALRTVEPPAVARGIGGLGWFAVTPSTPGGAVAARSLLYWLTDLRYLANLAVLPIIAAVAMVPLLIIGLPFTWVVLVPAPILALFFGWLPHNDLAYDSTAIWVHLASGVRGISDRVGRIVPVAVIGVVVLAVVIPVSVGLHGDWAIAPVMVGVCATLFLGGLGLSSIASAAAPSPVTRPGDSPFRQPERTGSGGVLAQGIVLLASLLVSAPVLWWGWLSLDERRYVDVAMWGGIAIGVVTLALGLGIGAAVFERRGTRLLELAEAA</sequence>
<keyword evidence="1" id="KW-0812">Transmembrane</keyword>
<feature type="transmembrane region" description="Helical" evidence="1">
    <location>
        <begin position="215"/>
        <end position="234"/>
    </location>
</feature>